<dbReference type="InterPro" id="IPR025164">
    <property type="entry name" value="Toastrack_DUF4097"/>
</dbReference>
<proteinExistence type="predicted"/>
<evidence type="ECO:0000313" key="3">
    <source>
        <dbReference type="Proteomes" id="UP000823922"/>
    </source>
</evidence>
<comment type="caution">
    <text evidence="2">The sequence shown here is derived from an EMBL/GenBank/DDBJ whole genome shotgun (WGS) entry which is preliminary data.</text>
</comment>
<dbReference type="Pfam" id="PF13349">
    <property type="entry name" value="DUF4097"/>
    <property type="match status" value="1"/>
</dbReference>
<reference evidence="2" key="1">
    <citation type="journal article" date="2021" name="PeerJ">
        <title>Extensive microbial diversity within the chicken gut microbiome revealed by metagenomics and culture.</title>
        <authorList>
            <person name="Gilroy R."/>
            <person name="Ravi A."/>
            <person name="Getino M."/>
            <person name="Pursley I."/>
            <person name="Horton D.L."/>
            <person name="Alikhan N.F."/>
            <person name="Baker D."/>
            <person name="Gharbi K."/>
            <person name="Hall N."/>
            <person name="Watson M."/>
            <person name="Adriaenssens E.M."/>
            <person name="Foster-Nyarko E."/>
            <person name="Jarju S."/>
            <person name="Secka A."/>
            <person name="Antonio M."/>
            <person name="Oren A."/>
            <person name="Chaudhuri R.R."/>
            <person name="La Ragione R."/>
            <person name="Hildebrand F."/>
            <person name="Pallen M.J."/>
        </authorList>
    </citation>
    <scope>NUCLEOTIDE SEQUENCE</scope>
    <source>
        <strain evidence="2">ChiBcec1-1630</strain>
    </source>
</reference>
<dbReference type="EMBL" id="DWVS01000019">
    <property type="protein sequence ID" value="HJC86498.1"/>
    <property type="molecule type" value="Genomic_DNA"/>
</dbReference>
<evidence type="ECO:0000313" key="2">
    <source>
        <dbReference type="EMBL" id="HJC86498.1"/>
    </source>
</evidence>
<reference evidence="2" key="2">
    <citation type="submission" date="2021-04" db="EMBL/GenBank/DDBJ databases">
        <authorList>
            <person name="Gilroy R."/>
        </authorList>
    </citation>
    <scope>NUCLEOTIDE SEQUENCE</scope>
    <source>
        <strain evidence="2">ChiBcec1-1630</strain>
    </source>
</reference>
<dbReference type="AlphaFoldDB" id="A0A9D2QI32"/>
<protein>
    <submittedName>
        <fullName evidence="2">DUF4097 domain-containing protein</fullName>
    </submittedName>
</protein>
<evidence type="ECO:0000259" key="1">
    <source>
        <dbReference type="Pfam" id="PF13349"/>
    </source>
</evidence>
<feature type="domain" description="DUF4097" evidence="1">
    <location>
        <begin position="68"/>
        <end position="325"/>
    </location>
</feature>
<organism evidence="2 3">
    <name type="scientific">Candidatus Eisenbergiella intestinigallinarum</name>
    <dbReference type="NCBI Taxonomy" id="2838549"/>
    <lineage>
        <taxon>Bacteria</taxon>
        <taxon>Bacillati</taxon>
        <taxon>Bacillota</taxon>
        <taxon>Clostridia</taxon>
        <taxon>Lachnospirales</taxon>
        <taxon>Lachnospiraceae</taxon>
        <taxon>Eisenbergiella</taxon>
    </lineage>
</organism>
<gene>
    <name evidence="2" type="ORF">H9926_00575</name>
</gene>
<accession>A0A9D2QI32</accession>
<sequence>MNKWLKRTLIASAAVTAAGAVLLGAGMALGGSPSFYYDADGLHVKENTEGAVRADYVLEKTQIAAPSRLELDLQDADLQIVSGKEWSVEYVLDGWYSEPVYTVENGTLTLKEGSYVDTGEYQISLGFGDDWMNEGEEVARSPYVKITIPENARLNSVNIVNGSGKISIEKNLRADIASIYADDGDVRLDGWTGDTLKVETVYGELVTGTLDGADVNIYGENGTLQIGSLKADAAVIETEYGDVTADVDGAKSVEVESTDGEVRLDLAGQMEDYGVSLYSEYGTIRTPQGTVESDDYDGSSSYIRLGTNQDTAGIQVDTESGDIRIREN</sequence>
<name>A0A9D2QI32_9FIRM</name>
<dbReference type="Proteomes" id="UP000823922">
    <property type="component" value="Unassembled WGS sequence"/>
</dbReference>